<reference evidence="2" key="1">
    <citation type="journal article" date="2022" name="Mol. Ecol. Resour.">
        <title>The genomes of chicory, endive, great burdock and yacon provide insights into Asteraceae palaeo-polyploidization history and plant inulin production.</title>
        <authorList>
            <person name="Fan W."/>
            <person name="Wang S."/>
            <person name="Wang H."/>
            <person name="Wang A."/>
            <person name="Jiang F."/>
            <person name="Liu H."/>
            <person name="Zhao H."/>
            <person name="Xu D."/>
            <person name="Zhang Y."/>
        </authorList>
    </citation>
    <scope>NUCLEOTIDE SEQUENCE [LARGE SCALE GENOMIC DNA]</scope>
    <source>
        <strain evidence="2">cv. Yunnan</strain>
    </source>
</reference>
<dbReference type="Proteomes" id="UP001056120">
    <property type="component" value="Linkage Group LG10"/>
</dbReference>
<proteinExistence type="predicted"/>
<evidence type="ECO:0000313" key="2">
    <source>
        <dbReference type="Proteomes" id="UP001056120"/>
    </source>
</evidence>
<dbReference type="EMBL" id="CM042027">
    <property type="protein sequence ID" value="KAI3801910.1"/>
    <property type="molecule type" value="Genomic_DNA"/>
</dbReference>
<evidence type="ECO:0000313" key="1">
    <source>
        <dbReference type="EMBL" id="KAI3801910.1"/>
    </source>
</evidence>
<name>A0ACB9I345_9ASTR</name>
<accession>A0ACB9I345</accession>
<comment type="caution">
    <text evidence="1">The sequence shown here is derived from an EMBL/GenBank/DDBJ whole genome shotgun (WGS) entry which is preliminary data.</text>
</comment>
<sequence>MNIFLLRVYNHFLPTSAFTCVPICLSTKTPYGGGRKVTTESDRHPPFSTADHHYRHLRRIAGASVRNHHQSQDRQTFSKP</sequence>
<protein>
    <submittedName>
        <fullName evidence="1">Uncharacterized protein</fullName>
    </submittedName>
</protein>
<reference evidence="1 2" key="2">
    <citation type="journal article" date="2022" name="Mol. Ecol. Resour.">
        <title>The genomes of chicory, endive, great burdock and yacon provide insights into Asteraceae paleo-polyploidization history and plant inulin production.</title>
        <authorList>
            <person name="Fan W."/>
            <person name="Wang S."/>
            <person name="Wang H."/>
            <person name="Wang A."/>
            <person name="Jiang F."/>
            <person name="Liu H."/>
            <person name="Zhao H."/>
            <person name="Xu D."/>
            <person name="Zhang Y."/>
        </authorList>
    </citation>
    <scope>NUCLEOTIDE SEQUENCE [LARGE SCALE GENOMIC DNA]</scope>
    <source>
        <strain evidence="2">cv. Yunnan</strain>
        <tissue evidence="1">Leaves</tissue>
    </source>
</reference>
<organism evidence="1 2">
    <name type="scientific">Smallanthus sonchifolius</name>
    <dbReference type="NCBI Taxonomy" id="185202"/>
    <lineage>
        <taxon>Eukaryota</taxon>
        <taxon>Viridiplantae</taxon>
        <taxon>Streptophyta</taxon>
        <taxon>Embryophyta</taxon>
        <taxon>Tracheophyta</taxon>
        <taxon>Spermatophyta</taxon>
        <taxon>Magnoliopsida</taxon>
        <taxon>eudicotyledons</taxon>
        <taxon>Gunneridae</taxon>
        <taxon>Pentapetalae</taxon>
        <taxon>asterids</taxon>
        <taxon>campanulids</taxon>
        <taxon>Asterales</taxon>
        <taxon>Asteraceae</taxon>
        <taxon>Asteroideae</taxon>
        <taxon>Heliantheae alliance</taxon>
        <taxon>Millerieae</taxon>
        <taxon>Smallanthus</taxon>
    </lineage>
</organism>
<keyword evidence="2" id="KW-1185">Reference proteome</keyword>
<gene>
    <name evidence="1" type="ORF">L1987_30027</name>
</gene>